<accession>A0A438CSI9</accession>
<reference evidence="2 3" key="1">
    <citation type="journal article" date="2018" name="PLoS Genet.">
        <title>Population sequencing reveals clonal diversity and ancestral inbreeding in the grapevine cultivar Chardonnay.</title>
        <authorList>
            <person name="Roach M.J."/>
            <person name="Johnson D.L."/>
            <person name="Bohlmann J."/>
            <person name="van Vuuren H.J."/>
            <person name="Jones S.J."/>
            <person name="Pretorius I.S."/>
            <person name="Schmidt S.A."/>
            <person name="Borneman A.R."/>
        </authorList>
    </citation>
    <scope>NUCLEOTIDE SEQUENCE [LARGE SCALE GENOMIC DNA]</scope>
    <source>
        <strain evidence="3">cv. Chardonnay</strain>
        <tissue evidence="2">Leaf</tissue>
    </source>
</reference>
<dbReference type="EMBL" id="QGNW01002034">
    <property type="protein sequence ID" value="RVW26133.1"/>
    <property type="molecule type" value="Genomic_DNA"/>
</dbReference>
<evidence type="ECO:0000313" key="3">
    <source>
        <dbReference type="Proteomes" id="UP000288805"/>
    </source>
</evidence>
<proteinExistence type="predicted"/>
<gene>
    <name evidence="2" type="primary">RE1_2253</name>
    <name evidence="2" type="ORF">CK203_112188</name>
</gene>
<comment type="caution">
    <text evidence="2">The sequence shown here is derived from an EMBL/GenBank/DDBJ whole genome shotgun (WGS) entry which is preliminary data.</text>
</comment>
<evidence type="ECO:0000313" key="2">
    <source>
        <dbReference type="EMBL" id="RVW26133.1"/>
    </source>
</evidence>
<dbReference type="AlphaFoldDB" id="A0A438CSI9"/>
<dbReference type="PANTHER" id="PTHR11439:SF440">
    <property type="entry name" value="INTEGRASE CATALYTIC DOMAIN-CONTAINING PROTEIN"/>
    <property type="match status" value="1"/>
</dbReference>
<sequence>MGCKWVFTVKYKADGTVERYKAHLVAKGFTQTYDIDYTETFAPIAKLNTIRVLLSLAANLDWPLHQFDIKNAFLNGELEEEVFMILPPGFYKEEEETRVCKLKKSLYGLKQSPRAWFDRFAKSNNGRMTILIMYVDDTILTGDDTGEVERLKKVLAIELRYLKGSPGRGLFFKKSDSKKVEIYTDADWVGSADDRRSTIGYCTYVWGNLVTWRSKKQNVVVRSSVEAEFRVVAQGMCEGLWLQKLLKELHITMELPIELYCDNKAAISIFYNHVQHDKSKHIEVDRHFIKEKIEKGIICMTYIPTKEQLADIFTKGLQKSSFEDFLCKLDMINVYDPT</sequence>
<dbReference type="Pfam" id="PF07727">
    <property type="entry name" value="RVT_2"/>
    <property type="match status" value="1"/>
</dbReference>
<name>A0A438CSI9_VITVI</name>
<dbReference type="Proteomes" id="UP000288805">
    <property type="component" value="Unassembled WGS sequence"/>
</dbReference>
<dbReference type="PANTHER" id="PTHR11439">
    <property type="entry name" value="GAG-POL-RELATED RETROTRANSPOSON"/>
    <property type="match status" value="1"/>
</dbReference>
<organism evidence="2 3">
    <name type="scientific">Vitis vinifera</name>
    <name type="common">Grape</name>
    <dbReference type="NCBI Taxonomy" id="29760"/>
    <lineage>
        <taxon>Eukaryota</taxon>
        <taxon>Viridiplantae</taxon>
        <taxon>Streptophyta</taxon>
        <taxon>Embryophyta</taxon>
        <taxon>Tracheophyta</taxon>
        <taxon>Spermatophyta</taxon>
        <taxon>Magnoliopsida</taxon>
        <taxon>eudicotyledons</taxon>
        <taxon>Gunneridae</taxon>
        <taxon>Pentapetalae</taxon>
        <taxon>rosids</taxon>
        <taxon>Vitales</taxon>
        <taxon>Vitaceae</taxon>
        <taxon>Viteae</taxon>
        <taxon>Vitis</taxon>
    </lineage>
</organism>
<protein>
    <submittedName>
        <fullName evidence="2">Retrovirus-related Pol polyprotein from transposon RE1</fullName>
    </submittedName>
</protein>
<dbReference type="SUPFAM" id="SSF56672">
    <property type="entry name" value="DNA/RNA polymerases"/>
    <property type="match status" value="1"/>
</dbReference>
<dbReference type="InterPro" id="IPR043502">
    <property type="entry name" value="DNA/RNA_pol_sf"/>
</dbReference>
<feature type="domain" description="Reverse transcriptase Ty1/copia-type" evidence="1">
    <location>
        <begin position="2"/>
        <end position="159"/>
    </location>
</feature>
<evidence type="ECO:0000259" key="1">
    <source>
        <dbReference type="Pfam" id="PF07727"/>
    </source>
</evidence>
<dbReference type="InterPro" id="IPR013103">
    <property type="entry name" value="RVT_2"/>
</dbReference>
<dbReference type="CDD" id="cd09272">
    <property type="entry name" value="RNase_HI_RT_Ty1"/>
    <property type="match status" value="1"/>
</dbReference>